<organism evidence="2 3">
    <name type="scientific">Thelephora terrestris</name>
    <dbReference type="NCBI Taxonomy" id="56493"/>
    <lineage>
        <taxon>Eukaryota</taxon>
        <taxon>Fungi</taxon>
        <taxon>Dikarya</taxon>
        <taxon>Basidiomycota</taxon>
        <taxon>Agaricomycotina</taxon>
        <taxon>Agaricomycetes</taxon>
        <taxon>Thelephorales</taxon>
        <taxon>Thelephoraceae</taxon>
        <taxon>Thelephora</taxon>
    </lineage>
</organism>
<keyword evidence="3" id="KW-1185">Reference proteome</keyword>
<dbReference type="AlphaFoldDB" id="A0A9P6H308"/>
<comment type="caution">
    <text evidence="2">The sequence shown here is derived from an EMBL/GenBank/DDBJ whole genome shotgun (WGS) entry which is preliminary data.</text>
</comment>
<evidence type="ECO:0000256" key="1">
    <source>
        <dbReference type="SAM" id="MobiDB-lite"/>
    </source>
</evidence>
<dbReference type="OrthoDB" id="3252992at2759"/>
<proteinExistence type="predicted"/>
<evidence type="ECO:0000313" key="3">
    <source>
        <dbReference type="Proteomes" id="UP000736335"/>
    </source>
</evidence>
<accession>A0A9P6H308</accession>
<feature type="region of interest" description="Disordered" evidence="1">
    <location>
        <begin position="320"/>
        <end position="339"/>
    </location>
</feature>
<feature type="compositionally biased region" description="Polar residues" evidence="1">
    <location>
        <begin position="320"/>
        <end position="330"/>
    </location>
</feature>
<sequence length="423" mass="46869">MLPPRQDPPPPTNNAATQLEPITPELQQSQQLPVGDPCDQLFPLTVIKTYVEKPIGKGAAKCKSATFFCTGRFPFASPAFTQADMVKRIYTEFGMETEYLVGVENGPAFKAWFTGMDGGKERAGTIESDVNWEEFQRRLLTTRRKDKTVFVSLDMDTLVPYRRSHQSRFSATEHANQTTSSAPQVTDFSEKERILGVIGEGIAGHWKCELDETHKTCFIDGGTGKHIPINRFRMNEWAAYILATQSDISVKEKPKPPQYLLAEWEQVPTPKPRGRGGPYSPPVTTAPIINPSNTTTSTMESLVAVLAASTTVMLNNMLQSSHASGSQQKPPTKRPASPLPDVKDWLHLCLRSFGEERGLMDDVVSAAIVALKAKGYTPNELCSDKLDVDRICKLTNLPEGVVIGLQIFSSEWVDRQTSKRARV</sequence>
<protein>
    <submittedName>
        <fullName evidence="2">Uncharacterized protein</fullName>
    </submittedName>
</protein>
<reference evidence="2" key="1">
    <citation type="journal article" date="2020" name="Nat. Commun.">
        <title>Large-scale genome sequencing of mycorrhizal fungi provides insights into the early evolution of symbiotic traits.</title>
        <authorList>
            <person name="Miyauchi S."/>
            <person name="Kiss E."/>
            <person name="Kuo A."/>
            <person name="Drula E."/>
            <person name="Kohler A."/>
            <person name="Sanchez-Garcia M."/>
            <person name="Morin E."/>
            <person name="Andreopoulos B."/>
            <person name="Barry K.W."/>
            <person name="Bonito G."/>
            <person name="Buee M."/>
            <person name="Carver A."/>
            <person name="Chen C."/>
            <person name="Cichocki N."/>
            <person name="Clum A."/>
            <person name="Culley D."/>
            <person name="Crous P.W."/>
            <person name="Fauchery L."/>
            <person name="Girlanda M."/>
            <person name="Hayes R.D."/>
            <person name="Keri Z."/>
            <person name="LaButti K."/>
            <person name="Lipzen A."/>
            <person name="Lombard V."/>
            <person name="Magnuson J."/>
            <person name="Maillard F."/>
            <person name="Murat C."/>
            <person name="Nolan M."/>
            <person name="Ohm R.A."/>
            <person name="Pangilinan J."/>
            <person name="Pereira M.F."/>
            <person name="Perotto S."/>
            <person name="Peter M."/>
            <person name="Pfister S."/>
            <person name="Riley R."/>
            <person name="Sitrit Y."/>
            <person name="Stielow J.B."/>
            <person name="Szollosi G."/>
            <person name="Zifcakova L."/>
            <person name="Stursova M."/>
            <person name="Spatafora J.W."/>
            <person name="Tedersoo L."/>
            <person name="Vaario L.M."/>
            <person name="Yamada A."/>
            <person name="Yan M."/>
            <person name="Wang P."/>
            <person name="Xu J."/>
            <person name="Bruns T."/>
            <person name="Baldrian P."/>
            <person name="Vilgalys R."/>
            <person name="Dunand C."/>
            <person name="Henrissat B."/>
            <person name="Grigoriev I.V."/>
            <person name="Hibbett D."/>
            <person name="Nagy L.G."/>
            <person name="Martin F.M."/>
        </authorList>
    </citation>
    <scope>NUCLEOTIDE SEQUENCE</scope>
    <source>
        <strain evidence="2">UH-Tt-Lm1</strain>
    </source>
</reference>
<reference evidence="2" key="2">
    <citation type="submission" date="2020-11" db="EMBL/GenBank/DDBJ databases">
        <authorList>
            <consortium name="DOE Joint Genome Institute"/>
            <person name="Kuo A."/>
            <person name="Miyauchi S."/>
            <person name="Kiss E."/>
            <person name="Drula E."/>
            <person name="Kohler A."/>
            <person name="Sanchez-Garcia M."/>
            <person name="Andreopoulos B."/>
            <person name="Barry K.W."/>
            <person name="Bonito G."/>
            <person name="Buee M."/>
            <person name="Carver A."/>
            <person name="Chen C."/>
            <person name="Cichocki N."/>
            <person name="Clum A."/>
            <person name="Culley D."/>
            <person name="Crous P.W."/>
            <person name="Fauchery L."/>
            <person name="Girlanda M."/>
            <person name="Hayes R."/>
            <person name="Keri Z."/>
            <person name="Labutti K."/>
            <person name="Lipzen A."/>
            <person name="Lombard V."/>
            <person name="Magnuson J."/>
            <person name="Maillard F."/>
            <person name="Morin E."/>
            <person name="Murat C."/>
            <person name="Nolan M."/>
            <person name="Ohm R."/>
            <person name="Pangilinan J."/>
            <person name="Pereira M."/>
            <person name="Perotto S."/>
            <person name="Peter M."/>
            <person name="Riley R."/>
            <person name="Sitrit Y."/>
            <person name="Stielow B."/>
            <person name="Szollosi G."/>
            <person name="Zifcakova L."/>
            <person name="Stursova M."/>
            <person name="Spatafora J.W."/>
            <person name="Tedersoo L."/>
            <person name="Vaario L.-M."/>
            <person name="Yamada A."/>
            <person name="Yan M."/>
            <person name="Wang P."/>
            <person name="Xu J."/>
            <person name="Bruns T."/>
            <person name="Baldrian P."/>
            <person name="Vilgalys R."/>
            <person name="Henrissat B."/>
            <person name="Grigoriev I.V."/>
            <person name="Hibbett D."/>
            <person name="Nagy L.G."/>
            <person name="Martin F.M."/>
        </authorList>
    </citation>
    <scope>NUCLEOTIDE SEQUENCE</scope>
    <source>
        <strain evidence="2">UH-Tt-Lm1</strain>
    </source>
</reference>
<gene>
    <name evidence="2" type="ORF">BJ322DRAFT_1114163</name>
</gene>
<dbReference type="EMBL" id="WIUZ02000023">
    <property type="protein sequence ID" value="KAF9778350.1"/>
    <property type="molecule type" value="Genomic_DNA"/>
</dbReference>
<evidence type="ECO:0000313" key="2">
    <source>
        <dbReference type="EMBL" id="KAF9778350.1"/>
    </source>
</evidence>
<name>A0A9P6H308_9AGAM</name>
<dbReference type="Proteomes" id="UP000736335">
    <property type="component" value="Unassembled WGS sequence"/>
</dbReference>